<dbReference type="Proteomes" id="UP000023758">
    <property type="component" value="Unassembled WGS sequence"/>
</dbReference>
<sequence>MSKTRHQCFASMVFQSGLLGFNRYYKEYAFHEPFVCLKVRDLVCQACQQQELVEPSLVLQVIFQYIAKLSYHMILIEELLYLQFILECGECPFPIGPCIHGGLLDKMELVSTASKSLGNRFGPLDAEGANKSYTESLSPR</sequence>
<name>A0A022W8C8_TRIRU</name>
<dbReference type="HOGENOM" id="CLU_1836558_0_0_1"/>
<accession>A0A022W8C8</accession>
<evidence type="ECO:0000313" key="1">
    <source>
        <dbReference type="EMBL" id="EZF54338.1"/>
    </source>
</evidence>
<protein>
    <submittedName>
        <fullName evidence="1">Uncharacterized protein</fullName>
    </submittedName>
</protein>
<proteinExistence type="predicted"/>
<gene>
    <name evidence="1" type="ORF">H103_02796</name>
</gene>
<organism evidence="1">
    <name type="scientific">Trichophyton rubrum CBS 288.86</name>
    <dbReference type="NCBI Taxonomy" id="1215330"/>
    <lineage>
        <taxon>Eukaryota</taxon>
        <taxon>Fungi</taxon>
        <taxon>Dikarya</taxon>
        <taxon>Ascomycota</taxon>
        <taxon>Pezizomycotina</taxon>
        <taxon>Eurotiomycetes</taxon>
        <taxon>Eurotiomycetidae</taxon>
        <taxon>Onygenales</taxon>
        <taxon>Arthrodermataceae</taxon>
        <taxon>Trichophyton</taxon>
    </lineage>
</organism>
<dbReference type="AlphaFoldDB" id="A0A022W8C8"/>
<reference evidence="1" key="1">
    <citation type="submission" date="2014-02" db="EMBL/GenBank/DDBJ databases">
        <title>The Genome Sequence of Trichophyton rubrum (morphotype fischeri) CBS 288.86.</title>
        <authorList>
            <consortium name="The Broad Institute Genomics Platform"/>
            <person name="Cuomo C.A."/>
            <person name="White T.C."/>
            <person name="Graser Y."/>
            <person name="Martinez-Rossi N."/>
            <person name="Heitman J."/>
            <person name="Young S.K."/>
            <person name="Zeng Q."/>
            <person name="Gargeya S."/>
            <person name="Abouelleil A."/>
            <person name="Alvarado L."/>
            <person name="Chapman S.B."/>
            <person name="Gainer-Dewar J."/>
            <person name="Goldberg J."/>
            <person name="Griggs A."/>
            <person name="Gujja S."/>
            <person name="Hansen M."/>
            <person name="Howarth C."/>
            <person name="Imamovic A."/>
            <person name="Larimer J."/>
            <person name="Martinez D."/>
            <person name="Murphy C."/>
            <person name="Pearson M.D."/>
            <person name="Persinoti G."/>
            <person name="Poon T."/>
            <person name="Priest M."/>
            <person name="Roberts A.D."/>
            <person name="Saif S."/>
            <person name="Shea T.D."/>
            <person name="Sykes S.N."/>
            <person name="Wortman J."/>
            <person name="Nusbaum C."/>
            <person name="Birren B."/>
        </authorList>
    </citation>
    <scope>NUCLEOTIDE SEQUENCE [LARGE SCALE GENOMIC DNA]</scope>
    <source>
        <strain evidence="1">CBS 288.86</strain>
    </source>
</reference>
<dbReference type="EMBL" id="KK207790">
    <property type="protein sequence ID" value="EZF54338.1"/>
    <property type="molecule type" value="Genomic_DNA"/>
</dbReference>